<sequence>MKLRAIASEAGRNVRSGATRAVTWALIVLLIGLGTLLADTYQAVRIVQSAYAFNASGASVLTLQTDGTVDPGRCLALETVEGVESAMALRFTETTLRPMALPEGPLPIVEIAGDPVAFLDGSPDPVNVSGILLSTEVAEQLGMEGADALELESGERVAIRGTYPFADDGRDGRLASSALSVVPPAGHFDECWIRVWPYEYAAVDLLAFTADPAPEGASLPQAAQLNMTLGTAPEFQQEFSHRITRMAAALGPLAIALVGFAALWARRLELSTAMQLGVRKRELVLQMQLETLTWAAPVCWLLLAGGFVLLNHAVLSEDQPALFAGLASQVGAALICALSGAAAGVLCVRPTLQYRYLKAR</sequence>
<evidence type="ECO:0008006" key="4">
    <source>
        <dbReference type="Google" id="ProtNLM"/>
    </source>
</evidence>
<dbReference type="RefSeq" id="WP_157413967.1">
    <property type="nucleotide sequence ID" value="NZ_BAAAMK010000002.1"/>
</dbReference>
<feature type="transmembrane region" description="Helical" evidence="1">
    <location>
        <begin position="289"/>
        <end position="310"/>
    </location>
</feature>
<dbReference type="EMBL" id="BAAAMK010000002">
    <property type="protein sequence ID" value="GAA1953900.1"/>
    <property type="molecule type" value="Genomic_DNA"/>
</dbReference>
<keyword evidence="1" id="KW-1133">Transmembrane helix</keyword>
<evidence type="ECO:0000313" key="3">
    <source>
        <dbReference type="Proteomes" id="UP001499954"/>
    </source>
</evidence>
<keyword evidence="1" id="KW-0812">Transmembrane</keyword>
<feature type="transmembrane region" description="Helical" evidence="1">
    <location>
        <begin position="21"/>
        <end position="38"/>
    </location>
</feature>
<protein>
    <recommendedName>
        <fullName evidence="4">FtsX-like permease family protein</fullName>
    </recommendedName>
</protein>
<keyword evidence="1" id="KW-0472">Membrane</keyword>
<feature type="transmembrane region" description="Helical" evidence="1">
    <location>
        <begin position="246"/>
        <end position="265"/>
    </location>
</feature>
<name>A0ABP5BWI1_9MICO</name>
<evidence type="ECO:0000256" key="1">
    <source>
        <dbReference type="SAM" id="Phobius"/>
    </source>
</evidence>
<keyword evidence="3" id="KW-1185">Reference proteome</keyword>
<accession>A0ABP5BWI1</accession>
<dbReference type="Proteomes" id="UP001499954">
    <property type="component" value="Unassembled WGS sequence"/>
</dbReference>
<comment type="caution">
    <text evidence="2">The sequence shown here is derived from an EMBL/GenBank/DDBJ whole genome shotgun (WGS) entry which is preliminary data.</text>
</comment>
<feature type="transmembrane region" description="Helical" evidence="1">
    <location>
        <begin position="322"/>
        <end position="348"/>
    </location>
</feature>
<evidence type="ECO:0000313" key="2">
    <source>
        <dbReference type="EMBL" id="GAA1953900.1"/>
    </source>
</evidence>
<reference evidence="3" key="1">
    <citation type="journal article" date="2019" name="Int. J. Syst. Evol. Microbiol.">
        <title>The Global Catalogue of Microorganisms (GCM) 10K type strain sequencing project: providing services to taxonomists for standard genome sequencing and annotation.</title>
        <authorList>
            <consortium name="The Broad Institute Genomics Platform"/>
            <consortium name="The Broad Institute Genome Sequencing Center for Infectious Disease"/>
            <person name="Wu L."/>
            <person name="Ma J."/>
        </authorList>
    </citation>
    <scope>NUCLEOTIDE SEQUENCE [LARGE SCALE GENOMIC DNA]</scope>
    <source>
        <strain evidence="3">JCM 13584</strain>
    </source>
</reference>
<gene>
    <name evidence="2" type="ORF">GCM10009717_19770</name>
</gene>
<proteinExistence type="predicted"/>
<organism evidence="2 3">
    <name type="scientific">Agromyces allii</name>
    <dbReference type="NCBI Taxonomy" id="393607"/>
    <lineage>
        <taxon>Bacteria</taxon>
        <taxon>Bacillati</taxon>
        <taxon>Actinomycetota</taxon>
        <taxon>Actinomycetes</taxon>
        <taxon>Micrococcales</taxon>
        <taxon>Microbacteriaceae</taxon>
        <taxon>Agromyces</taxon>
    </lineage>
</organism>